<dbReference type="AlphaFoldDB" id="A0A7S4BK59"/>
<dbReference type="GO" id="GO:0004305">
    <property type="term" value="F:ethanolamine kinase activity"/>
    <property type="evidence" value="ECO:0007669"/>
    <property type="project" value="UniProtKB-EC"/>
</dbReference>
<dbReference type="Gene3D" id="3.90.1200.10">
    <property type="match status" value="1"/>
</dbReference>
<dbReference type="GO" id="GO:0006646">
    <property type="term" value="P:phosphatidylethanolamine biosynthetic process"/>
    <property type="evidence" value="ECO:0007669"/>
    <property type="project" value="TreeGrafter"/>
</dbReference>
<dbReference type="EMBL" id="HBIZ01032649">
    <property type="protein sequence ID" value="CAE0768189.1"/>
    <property type="molecule type" value="Transcribed_RNA"/>
</dbReference>
<reference evidence="5" key="1">
    <citation type="submission" date="2021-01" db="EMBL/GenBank/DDBJ databases">
        <authorList>
            <person name="Corre E."/>
            <person name="Pelletier E."/>
            <person name="Niang G."/>
            <person name="Scheremetjew M."/>
            <person name="Finn R."/>
            <person name="Kale V."/>
            <person name="Holt S."/>
            <person name="Cochrane G."/>
            <person name="Meng A."/>
            <person name="Brown T."/>
            <person name="Cohen L."/>
        </authorList>
    </citation>
    <scope>NUCLEOTIDE SEQUENCE</scope>
    <source>
        <strain evidence="5">CCMP645</strain>
    </source>
</reference>
<protein>
    <recommendedName>
        <fullName evidence="3">ethanolamine kinase</fullName>
        <ecNumber evidence="3">2.7.1.82</ecNumber>
    </recommendedName>
</protein>
<dbReference type="SUPFAM" id="SSF56112">
    <property type="entry name" value="Protein kinase-like (PK-like)"/>
    <property type="match status" value="1"/>
</dbReference>
<evidence type="ECO:0000313" key="5">
    <source>
        <dbReference type="EMBL" id="CAE0768189.1"/>
    </source>
</evidence>
<dbReference type="PANTHER" id="PTHR22603">
    <property type="entry name" value="CHOLINE/ETHANOALAMINE KINASE"/>
    <property type="match status" value="1"/>
</dbReference>
<accession>A0A7S4BK59</accession>
<comment type="pathway">
    <text evidence="1">Phospholipid metabolism; phosphatidylethanolamine biosynthesis; phosphatidylethanolamine from ethanolamine: step 1/3.</text>
</comment>
<sequence length="532" mass="58070">MTTTAFALTVAAAALFPTDTRLIAPHLHHSSPSLTTNQFGPRSRTCILRQSDDSNLETSQVVLGAGNAQRAPVLARCVRFAASTSQRARVSLALPGGLEGPQRAALGSLLRRAGFHTEPRHVEELSAGFCNWVYLCEVDDASELQNQTGESFEVVSDPADSSEISAIISDDANATTLSTSSDELDTQSDSSDAAPAQPMGPGRRVAYVVAKIFSPLAKLRLTPAMRGAADALAAAHGLGPRVMYKNDEGMITDFVRGRTLTETDIHDKKAHKGVLKALAPKLAALHSVPLPSQEPPVLWHFMEEMLLQIKKGEAALPEGITPEQVSAEVARMRRRFDELQMPVVNGHGDLKPSNVMQREVCGGLVPDVAADADDVTFIDFELSGPHYRGYDLYKLFRTTPGKLSRRNMRSFLHEYLKPFRDGRPRGLNFLSARALLVAELNEIEAETLAFEPLTWLEAAVFFFFAMATYPAKAHEWQPLALDRWRCYLDSSEIVQPNGTATTALLAARAAKEAKPAQKRGRGQKYFNAVPAV</sequence>
<proteinExistence type="inferred from homology"/>
<feature type="region of interest" description="Disordered" evidence="4">
    <location>
        <begin position="175"/>
        <end position="200"/>
    </location>
</feature>
<evidence type="ECO:0000256" key="4">
    <source>
        <dbReference type="SAM" id="MobiDB-lite"/>
    </source>
</evidence>
<dbReference type="PANTHER" id="PTHR22603:SF66">
    <property type="entry name" value="ETHANOLAMINE KINASE"/>
    <property type="match status" value="1"/>
</dbReference>
<comment type="similarity">
    <text evidence="2">Belongs to the choline/ethanolamine kinase family.</text>
</comment>
<dbReference type="Pfam" id="PF01633">
    <property type="entry name" value="Choline_kinase"/>
    <property type="match status" value="1"/>
</dbReference>
<dbReference type="EC" id="2.7.1.82" evidence="3"/>
<feature type="compositionally biased region" description="Low complexity" evidence="4">
    <location>
        <begin position="175"/>
        <end position="192"/>
    </location>
</feature>
<evidence type="ECO:0000256" key="1">
    <source>
        <dbReference type="ARBA" id="ARBA00037883"/>
    </source>
</evidence>
<name>A0A7S4BK59_CHRCT</name>
<evidence type="ECO:0000256" key="3">
    <source>
        <dbReference type="ARBA" id="ARBA00038874"/>
    </source>
</evidence>
<evidence type="ECO:0000256" key="2">
    <source>
        <dbReference type="ARBA" id="ARBA00038211"/>
    </source>
</evidence>
<organism evidence="5">
    <name type="scientific">Chrysotila carterae</name>
    <name type="common">Marine alga</name>
    <name type="synonym">Syracosphaera carterae</name>
    <dbReference type="NCBI Taxonomy" id="13221"/>
    <lineage>
        <taxon>Eukaryota</taxon>
        <taxon>Haptista</taxon>
        <taxon>Haptophyta</taxon>
        <taxon>Prymnesiophyceae</taxon>
        <taxon>Isochrysidales</taxon>
        <taxon>Isochrysidaceae</taxon>
        <taxon>Chrysotila</taxon>
    </lineage>
</organism>
<dbReference type="GO" id="GO:0005737">
    <property type="term" value="C:cytoplasm"/>
    <property type="evidence" value="ECO:0007669"/>
    <property type="project" value="TreeGrafter"/>
</dbReference>
<dbReference type="InterPro" id="IPR011009">
    <property type="entry name" value="Kinase-like_dom_sf"/>
</dbReference>
<gene>
    <name evidence="5" type="ORF">PCAR00345_LOCUS20801</name>
</gene>